<evidence type="ECO:0000313" key="1">
    <source>
        <dbReference type="EMBL" id="SVA35959.1"/>
    </source>
</evidence>
<sequence length="96" mass="10086">MKKIFILLFFLISAPSFSQDVKDIWKQLGSDIDGEAVGDESGRSVSLSSDGTIVAIGAALNNGNGISAGHVRVYQYASGSWTQLGSDIDGEAVGDY</sequence>
<protein>
    <submittedName>
        <fullName evidence="1">Uncharacterized protein</fullName>
    </submittedName>
</protein>
<dbReference type="AlphaFoldDB" id="A0A381V6E4"/>
<organism evidence="1">
    <name type="scientific">marine metagenome</name>
    <dbReference type="NCBI Taxonomy" id="408172"/>
    <lineage>
        <taxon>unclassified sequences</taxon>
        <taxon>metagenomes</taxon>
        <taxon>ecological metagenomes</taxon>
    </lineage>
</organism>
<name>A0A381V6E4_9ZZZZ</name>
<dbReference type="InterPro" id="IPR011043">
    <property type="entry name" value="Gal_Oxase/kelch_b-propeller"/>
</dbReference>
<dbReference type="EMBL" id="UINC01007983">
    <property type="protein sequence ID" value="SVA35959.1"/>
    <property type="molecule type" value="Genomic_DNA"/>
</dbReference>
<dbReference type="SUPFAM" id="SSF50965">
    <property type="entry name" value="Galactose oxidase, central domain"/>
    <property type="match status" value="1"/>
</dbReference>
<accession>A0A381V6E4</accession>
<proteinExistence type="predicted"/>
<gene>
    <name evidence="1" type="ORF">METZ01_LOCUS88813</name>
</gene>
<reference evidence="1" key="1">
    <citation type="submission" date="2018-05" db="EMBL/GenBank/DDBJ databases">
        <authorList>
            <person name="Lanie J.A."/>
            <person name="Ng W.-L."/>
            <person name="Kazmierczak K.M."/>
            <person name="Andrzejewski T.M."/>
            <person name="Davidsen T.M."/>
            <person name="Wayne K.J."/>
            <person name="Tettelin H."/>
            <person name="Glass J.I."/>
            <person name="Rusch D."/>
            <person name="Podicherti R."/>
            <person name="Tsui H.-C.T."/>
            <person name="Winkler M.E."/>
        </authorList>
    </citation>
    <scope>NUCLEOTIDE SEQUENCE</scope>
</reference>
<feature type="non-terminal residue" evidence="1">
    <location>
        <position position="96"/>
    </location>
</feature>